<dbReference type="Proteomes" id="UP000722989">
    <property type="component" value="Unassembled WGS sequence"/>
</dbReference>
<organism evidence="3 4">
    <name type="scientific">Planosporangium thailandense</name>
    <dbReference type="NCBI Taxonomy" id="765197"/>
    <lineage>
        <taxon>Bacteria</taxon>
        <taxon>Bacillati</taxon>
        <taxon>Actinomycetota</taxon>
        <taxon>Actinomycetes</taxon>
        <taxon>Micromonosporales</taxon>
        <taxon>Micromonosporaceae</taxon>
        <taxon>Planosporangium</taxon>
    </lineage>
</organism>
<evidence type="ECO:0000256" key="1">
    <source>
        <dbReference type="ARBA" id="ARBA00006525"/>
    </source>
</evidence>
<evidence type="ECO:0000313" key="4">
    <source>
        <dbReference type="Proteomes" id="UP000722989"/>
    </source>
</evidence>
<dbReference type="RefSeq" id="WP_167923114.1">
    <property type="nucleotide sequence ID" value="NZ_JAATVY010000001.1"/>
</dbReference>
<reference evidence="3 4" key="1">
    <citation type="submission" date="2020-03" db="EMBL/GenBank/DDBJ databases">
        <title>WGS of the type strain of Planosporangium spp.</title>
        <authorList>
            <person name="Thawai C."/>
        </authorList>
    </citation>
    <scope>NUCLEOTIDE SEQUENCE [LARGE SCALE GENOMIC DNA]</scope>
    <source>
        <strain evidence="3 4">TBRC 5610</strain>
    </source>
</reference>
<gene>
    <name evidence="3" type="primary">dprA</name>
    <name evidence="3" type="ORF">HC031_00535</name>
</gene>
<dbReference type="NCBIfam" id="TIGR00732">
    <property type="entry name" value="dprA"/>
    <property type="match status" value="1"/>
</dbReference>
<dbReference type="InterPro" id="IPR003488">
    <property type="entry name" value="DprA"/>
</dbReference>
<comment type="caution">
    <text evidence="3">The sequence shown here is derived from an EMBL/GenBank/DDBJ whole genome shotgun (WGS) entry which is preliminary data.</text>
</comment>
<comment type="similarity">
    <text evidence="1">Belongs to the DprA/Smf family.</text>
</comment>
<dbReference type="SUPFAM" id="SSF102405">
    <property type="entry name" value="MCP/YpsA-like"/>
    <property type="match status" value="1"/>
</dbReference>
<dbReference type="InterPro" id="IPR057666">
    <property type="entry name" value="DrpA_SLOG"/>
</dbReference>
<protein>
    <submittedName>
        <fullName evidence="3">DNA-protecting protein DprA</fullName>
    </submittedName>
</protein>
<dbReference type="PANTHER" id="PTHR43022">
    <property type="entry name" value="PROTEIN SMF"/>
    <property type="match status" value="1"/>
</dbReference>
<dbReference type="EMBL" id="JAATVY010000001">
    <property type="protein sequence ID" value="NJC68210.1"/>
    <property type="molecule type" value="Genomic_DNA"/>
</dbReference>
<feature type="domain" description="Smf/DprA SLOG" evidence="2">
    <location>
        <begin position="82"/>
        <end position="308"/>
    </location>
</feature>
<name>A0ABX0XSF1_9ACTN</name>
<keyword evidence="4" id="KW-1185">Reference proteome</keyword>
<accession>A0ABX0XSF1</accession>
<evidence type="ECO:0000259" key="2">
    <source>
        <dbReference type="Pfam" id="PF02481"/>
    </source>
</evidence>
<dbReference type="PANTHER" id="PTHR43022:SF1">
    <property type="entry name" value="PROTEIN SMF"/>
    <property type="match status" value="1"/>
</dbReference>
<dbReference type="Gene3D" id="1.10.10.10">
    <property type="entry name" value="Winged helix-like DNA-binding domain superfamily/Winged helix DNA-binding domain"/>
    <property type="match status" value="1"/>
</dbReference>
<dbReference type="Pfam" id="PF02481">
    <property type="entry name" value="DNA_processg_A"/>
    <property type="match status" value="1"/>
</dbReference>
<dbReference type="InterPro" id="IPR036388">
    <property type="entry name" value="WH-like_DNA-bd_sf"/>
</dbReference>
<proteinExistence type="inferred from homology"/>
<evidence type="ECO:0000313" key="3">
    <source>
        <dbReference type="EMBL" id="NJC68210.1"/>
    </source>
</evidence>
<sequence length="389" mass="41239">MTDTDEVRLARVALGCLAEPGNRELGVLVRQVGPVDALDRLLKGYVSERLHDTARLRLADEPDAHRLAGSLVDSADRLGARIVTPEDDEWPPQLDDLAHLSRAADGRAVERDTDPPQCLWVRGHPALDAVFDRSVAVVGARAASNYGTYVATELAHGLAERDWTVVSGGAFGIDAAAHRAALAAGGLTAAVLACGVDRPYPLGHANLFDRIGEAGLLISEWPLGAAPHRLRFLIRNRVIAALTRGTVVVEAAGRSGARQTLGRARALGRAAMAVPGPVTSAMSVGCHAELREVGTRLVNNYREVLEEVGRIGDDLAPMPRGLDRPHDTLDPIAAQLLDAVPPRRASSAEEIAATAGVSGRDARRTLPSLVAAGFVVEHDNGYRLAPRPS</sequence>
<dbReference type="Gene3D" id="3.40.50.450">
    <property type="match status" value="1"/>
</dbReference>